<feature type="transmembrane region" description="Helical" evidence="8">
    <location>
        <begin position="208"/>
        <end position="226"/>
    </location>
</feature>
<accession>A0ABW4CL53</accession>
<comment type="similarity">
    <text evidence="7">In the N-terminal section; belongs to the binding-protein-dependent transport system permease family.</text>
</comment>
<proteinExistence type="inferred from homology"/>
<dbReference type="EMBL" id="JBHTOG010000012">
    <property type="protein sequence ID" value="MFD1431632.1"/>
    <property type="molecule type" value="Genomic_DNA"/>
</dbReference>
<comment type="similarity">
    <text evidence="8">Belongs to the binding-protein-dependent transport system permease family.</text>
</comment>
<dbReference type="Pfam" id="PF04069">
    <property type="entry name" value="OpuAC"/>
    <property type="match status" value="1"/>
</dbReference>
<feature type="transmembrane region" description="Helical" evidence="8">
    <location>
        <begin position="85"/>
        <end position="104"/>
    </location>
</feature>
<comment type="similarity">
    <text evidence="6">In the C-terminal section; belongs to the OsmX family.</text>
</comment>
<dbReference type="InterPro" id="IPR007210">
    <property type="entry name" value="ABC_Gly_betaine_transp_sub-bd"/>
</dbReference>
<dbReference type="InterPro" id="IPR051204">
    <property type="entry name" value="ABC_transp_perm/SBD"/>
</dbReference>
<dbReference type="Pfam" id="PF00528">
    <property type="entry name" value="BPD_transp_1"/>
    <property type="match status" value="1"/>
</dbReference>
<feature type="transmembrane region" description="Helical" evidence="8">
    <location>
        <begin position="178"/>
        <end position="201"/>
    </location>
</feature>
<comment type="caution">
    <text evidence="10">The sequence shown here is derived from an EMBL/GenBank/DDBJ whole genome shotgun (WGS) entry which is preliminary data.</text>
</comment>
<evidence type="ECO:0000259" key="9">
    <source>
        <dbReference type="PROSITE" id="PS50928"/>
    </source>
</evidence>
<evidence type="ECO:0000313" key="11">
    <source>
        <dbReference type="Proteomes" id="UP001597192"/>
    </source>
</evidence>
<dbReference type="Gene3D" id="3.40.190.10">
    <property type="entry name" value="Periplasmic binding protein-like II"/>
    <property type="match status" value="1"/>
</dbReference>
<evidence type="ECO:0000256" key="8">
    <source>
        <dbReference type="RuleBase" id="RU363032"/>
    </source>
</evidence>
<evidence type="ECO:0000256" key="5">
    <source>
        <dbReference type="ARBA" id="ARBA00023136"/>
    </source>
</evidence>
<protein>
    <submittedName>
        <fullName evidence="10">ABC transporter permease/substrate-binding protein</fullName>
    </submittedName>
</protein>
<evidence type="ECO:0000256" key="7">
    <source>
        <dbReference type="ARBA" id="ARBA00035652"/>
    </source>
</evidence>
<dbReference type="CDD" id="cd13610">
    <property type="entry name" value="PBP2_ChoS"/>
    <property type="match status" value="1"/>
</dbReference>
<evidence type="ECO:0000256" key="6">
    <source>
        <dbReference type="ARBA" id="ARBA00035642"/>
    </source>
</evidence>
<dbReference type="InterPro" id="IPR000515">
    <property type="entry name" value="MetI-like"/>
</dbReference>
<dbReference type="SUPFAM" id="SSF53850">
    <property type="entry name" value="Periplasmic binding protein-like II"/>
    <property type="match status" value="1"/>
</dbReference>
<evidence type="ECO:0000256" key="4">
    <source>
        <dbReference type="ARBA" id="ARBA00022989"/>
    </source>
</evidence>
<keyword evidence="3 8" id="KW-0812">Transmembrane</keyword>
<dbReference type="PROSITE" id="PS50928">
    <property type="entry name" value="ABC_TM1"/>
    <property type="match status" value="1"/>
</dbReference>
<evidence type="ECO:0000313" key="10">
    <source>
        <dbReference type="EMBL" id="MFD1431632.1"/>
    </source>
</evidence>
<gene>
    <name evidence="10" type="ORF">ACFQ47_02885</name>
</gene>
<sequence>MKDVWQTFLDQRGALVQQLGQHIELSLLALLVAVVIAVPLAIWAQPHKRAANFLLQLTGILQTIPSLAVLGLLIPLVGIGNPPTLIALVIYALLPIFQNTYVGLDEIDPAYKEAAEAFGMSRWRKLVKVELPLAMPVIIGGIRTAMVLIIGTATLGAFIGAGGLGTMIMTGINANIPAMTFIGALAAALLALAFSAGLSVLQKLRWRQVLLVLGVVVVGFGGYGVYQAVAAPKDEIVIAGKMGSEPSVLINMYKLLIQQADPSVQVTLKPNFGQTSFLYSAVQNDKIDLYPEFTGTVVTSLVKPRKAQNAAIAAGNDSYPIAKSLLNKEGLTLLTPMKYNNTYAVVVTQAFAKAHNIKTISDLARERGLIAGFDVEFNNRQDGYKGLQKLYGLSLNVKTMSPDLRYSVIHSGKIQVTDGYSTDSQIRQYKLLALQDDKKLFPIYQGAPLMKASFAAKHPALVKALNKLGGQITETQMQEMNYEVNVQKRSAASVAKAFLLKQGLLKEAK</sequence>
<dbReference type="CDD" id="cd06261">
    <property type="entry name" value="TM_PBP2"/>
    <property type="match status" value="1"/>
</dbReference>
<keyword evidence="5 8" id="KW-0472">Membrane</keyword>
<dbReference type="Proteomes" id="UP001597192">
    <property type="component" value="Unassembled WGS sequence"/>
</dbReference>
<evidence type="ECO:0000256" key="3">
    <source>
        <dbReference type="ARBA" id="ARBA00022692"/>
    </source>
</evidence>
<dbReference type="PANTHER" id="PTHR30177">
    <property type="entry name" value="GLYCINE BETAINE/L-PROLINE TRANSPORT SYSTEM PERMEASE PROTEIN PROW"/>
    <property type="match status" value="1"/>
</dbReference>
<keyword evidence="11" id="KW-1185">Reference proteome</keyword>
<keyword evidence="4 8" id="KW-1133">Transmembrane helix</keyword>
<dbReference type="Gene3D" id="3.40.190.120">
    <property type="entry name" value="Osmoprotection protein (prox), domain 2"/>
    <property type="match status" value="1"/>
</dbReference>
<dbReference type="InterPro" id="IPR035906">
    <property type="entry name" value="MetI-like_sf"/>
</dbReference>
<organism evidence="10 11">
    <name type="scientific">Lacticaseibacillus yichunensis</name>
    <dbReference type="NCBI Taxonomy" id="2486015"/>
    <lineage>
        <taxon>Bacteria</taxon>
        <taxon>Bacillati</taxon>
        <taxon>Bacillota</taxon>
        <taxon>Bacilli</taxon>
        <taxon>Lactobacillales</taxon>
        <taxon>Lactobacillaceae</taxon>
        <taxon>Lacticaseibacillus</taxon>
    </lineage>
</organism>
<dbReference type="SUPFAM" id="SSF161098">
    <property type="entry name" value="MetI-like"/>
    <property type="match status" value="1"/>
</dbReference>
<dbReference type="Gene3D" id="1.10.3720.10">
    <property type="entry name" value="MetI-like"/>
    <property type="match status" value="1"/>
</dbReference>
<evidence type="ECO:0000256" key="2">
    <source>
        <dbReference type="ARBA" id="ARBA00022448"/>
    </source>
</evidence>
<feature type="domain" description="ABC transmembrane type-1" evidence="9">
    <location>
        <begin position="19"/>
        <end position="202"/>
    </location>
</feature>
<evidence type="ECO:0000256" key="1">
    <source>
        <dbReference type="ARBA" id="ARBA00004141"/>
    </source>
</evidence>
<dbReference type="RefSeq" id="WP_125696826.1">
    <property type="nucleotide sequence ID" value="NZ_JBHTOG010000012.1"/>
</dbReference>
<name>A0ABW4CL53_9LACO</name>
<keyword evidence="2 8" id="KW-0813">Transport</keyword>
<reference evidence="11" key="1">
    <citation type="journal article" date="2019" name="Int. J. Syst. Evol. Microbiol.">
        <title>The Global Catalogue of Microorganisms (GCM) 10K type strain sequencing project: providing services to taxonomists for standard genome sequencing and annotation.</title>
        <authorList>
            <consortium name="The Broad Institute Genomics Platform"/>
            <consortium name="The Broad Institute Genome Sequencing Center for Infectious Disease"/>
            <person name="Wu L."/>
            <person name="Ma J."/>
        </authorList>
    </citation>
    <scope>NUCLEOTIDE SEQUENCE [LARGE SCALE GENOMIC DNA]</scope>
    <source>
        <strain evidence="11">CCM 8947</strain>
    </source>
</reference>
<dbReference type="PANTHER" id="PTHR30177:SF4">
    <property type="entry name" value="OSMOPROTECTANT IMPORT PERMEASE PROTEIN OSMW"/>
    <property type="match status" value="1"/>
</dbReference>
<comment type="subcellular location">
    <subcellularLocation>
        <location evidence="8">Cell membrane</location>
        <topology evidence="8">Multi-pass membrane protein</topology>
    </subcellularLocation>
    <subcellularLocation>
        <location evidence="1">Membrane</location>
        <topology evidence="1">Multi-pass membrane protein</topology>
    </subcellularLocation>
</comment>
<dbReference type="InterPro" id="IPR058089">
    <property type="entry name" value="EgtUBC_SBD"/>
</dbReference>
<feature type="transmembrane region" description="Helical" evidence="8">
    <location>
        <begin position="145"/>
        <end position="172"/>
    </location>
</feature>
<feature type="transmembrane region" description="Helical" evidence="8">
    <location>
        <begin position="53"/>
        <end position="79"/>
    </location>
</feature>
<feature type="transmembrane region" description="Helical" evidence="8">
    <location>
        <begin position="25"/>
        <end position="44"/>
    </location>
</feature>